<dbReference type="AlphaFoldDB" id="A0A5F2ASA4"/>
<name>A0A5F2ASA4_9LEPT</name>
<evidence type="ECO:0000313" key="2">
    <source>
        <dbReference type="EMBL" id="TGL83593.1"/>
    </source>
</evidence>
<sequence length="61" mass="6761">MKSKLLSELDSNEMQVSIGTLSMISRLLFPSSLLSAYKADQEIDPQDGENGDLETKKPVNF</sequence>
<dbReference type="RefSeq" id="WP_135574383.1">
    <property type="nucleotide sequence ID" value="NZ_JACCKC010000001.1"/>
</dbReference>
<proteinExistence type="predicted"/>
<feature type="compositionally biased region" description="Acidic residues" evidence="1">
    <location>
        <begin position="42"/>
        <end position="52"/>
    </location>
</feature>
<evidence type="ECO:0000313" key="3">
    <source>
        <dbReference type="Proteomes" id="UP000297613"/>
    </source>
</evidence>
<feature type="region of interest" description="Disordered" evidence="1">
    <location>
        <begin position="40"/>
        <end position="61"/>
    </location>
</feature>
<accession>A0A5F2ASA4</accession>
<dbReference type="EMBL" id="RQGM01000045">
    <property type="protein sequence ID" value="TGL83593.1"/>
    <property type="molecule type" value="Genomic_DNA"/>
</dbReference>
<reference evidence="2 3" key="1">
    <citation type="journal article" date="2019" name="PLoS Negl. Trop. Dis.">
        <title>Revisiting the worldwide diversity of Leptospira species in the environment.</title>
        <authorList>
            <person name="Vincent A.T."/>
            <person name="Schiettekatte O."/>
            <person name="Bourhy P."/>
            <person name="Veyrier F.J."/>
            <person name="Picardeau M."/>
        </authorList>
    </citation>
    <scope>NUCLEOTIDE SEQUENCE [LARGE SCALE GENOMIC DNA]</scope>
    <source>
        <strain evidence="2 3">201702445</strain>
    </source>
</reference>
<evidence type="ECO:0000256" key="1">
    <source>
        <dbReference type="SAM" id="MobiDB-lite"/>
    </source>
</evidence>
<comment type="caution">
    <text evidence="2">The sequence shown here is derived from an EMBL/GenBank/DDBJ whole genome shotgun (WGS) entry which is preliminary data.</text>
</comment>
<gene>
    <name evidence="2" type="ORF">EHQ83_12485</name>
</gene>
<dbReference type="Proteomes" id="UP000297613">
    <property type="component" value="Unassembled WGS sequence"/>
</dbReference>
<protein>
    <submittedName>
        <fullName evidence="2">Uncharacterized protein</fullName>
    </submittedName>
</protein>
<organism evidence="2 3">
    <name type="scientific">Leptospira yasudae</name>
    <dbReference type="NCBI Taxonomy" id="2202201"/>
    <lineage>
        <taxon>Bacteria</taxon>
        <taxon>Pseudomonadati</taxon>
        <taxon>Spirochaetota</taxon>
        <taxon>Spirochaetia</taxon>
        <taxon>Leptospirales</taxon>
        <taxon>Leptospiraceae</taxon>
        <taxon>Leptospira</taxon>
    </lineage>
</organism>